<evidence type="ECO:0000313" key="1">
    <source>
        <dbReference type="EMBL" id="CAB4175269.1"/>
    </source>
</evidence>
<name>A0A6J5QLE1_9CAUD</name>
<evidence type="ECO:0000313" key="5">
    <source>
        <dbReference type="EMBL" id="CAB5230732.1"/>
    </source>
</evidence>
<evidence type="ECO:0000313" key="3">
    <source>
        <dbReference type="EMBL" id="CAB4193439.1"/>
    </source>
</evidence>
<proteinExistence type="predicted"/>
<sequence length="179" mass="17954">MASTITLKKSSVNGRVPAPGDLNYGELALNYADGLLYYKKSNNTIQSIGSGGTSSITASLITSSTIGTSFSGVNTLTFDTESGFSLTNLTGGAVKVGVTAPTFKTFKITGQADVVASGLDTIQFVAGTGITINTNPTGSPYKSITINSTATAEASGVLLDGGEANSFYGGIASIDAGGI</sequence>
<dbReference type="EMBL" id="LR797435">
    <property type="protein sequence ID" value="CAB4216084.1"/>
    <property type="molecule type" value="Genomic_DNA"/>
</dbReference>
<evidence type="ECO:0008006" key="6">
    <source>
        <dbReference type="Google" id="ProtNLM"/>
    </source>
</evidence>
<evidence type="ECO:0000313" key="2">
    <source>
        <dbReference type="EMBL" id="CAB4185430.1"/>
    </source>
</evidence>
<dbReference type="EMBL" id="LR798422">
    <property type="protein sequence ID" value="CAB5230732.1"/>
    <property type="molecule type" value="Genomic_DNA"/>
</dbReference>
<reference evidence="2" key="1">
    <citation type="submission" date="2020-05" db="EMBL/GenBank/DDBJ databases">
        <authorList>
            <person name="Chiriac C."/>
            <person name="Salcher M."/>
            <person name="Ghai R."/>
            <person name="Kavagutti S V."/>
        </authorList>
    </citation>
    <scope>NUCLEOTIDE SEQUENCE</scope>
</reference>
<dbReference type="EMBL" id="LR796912">
    <property type="protein sequence ID" value="CAB4175269.1"/>
    <property type="molecule type" value="Genomic_DNA"/>
</dbReference>
<dbReference type="EMBL" id="LR797194">
    <property type="protein sequence ID" value="CAB4193439.1"/>
    <property type="molecule type" value="Genomic_DNA"/>
</dbReference>
<protein>
    <recommendedName>
        <fullName evidence="6">Major tropism determinant N-terminal domain-containing protein</fullName>
    </recommendedName>
</protein>
<organism evidence="2">
    <name type="scientific">uncultured Caudovirales phage</name>
    <dbReference type="NCBI Taxonomy" id="2100421"/>
    <lineage>
        <taxon>Viruses</taxon>
        <taxon>Duplodnaviria</taxon>
        <taxon>Heunggongvirae</taxon>
        <taxon>Uroviricota</taxon>
        <taxon>Caudoviricetes</taxon>
        <taxon>Peduoviridae</taxon>
        <taxon>Maltschvirus</taxon>
        <taxon>Maltschvirus maltsch</taxon>
    </lineage>
</organism>
<gene>
    <name evidence="2" type="ORF">UFOVP1123_70</name>
    <name evidence="3" type="ORF">UFOVP1239_80</name>
    <name evidence="4" type="ORF">UFOVP1484_74</name>
    <name evidence="5" type="ORF">UFOVP1577_80</name>
    <name evidence="1" type="ORF">UFOVP961_142</name>
</gene>
<accession>A0A6J5QLE1</accession>
<dbReference type="EMBL" id="LR797079">
    <property type="protein sequence ID" value="CAB4185430.1"/>
    <property type="molecule type" value="Genomic_DNA"/>
</dbReference>
<evidence type="ECO:0000313" key="4">
    <source>
        <dbReference type="EMBL" id="CAB4216084.1"/>
    </source>
</evidence>